<evidence type="ECO:0000256" key="8">
    <source>
        <dbReference type="SAM" id="Phobius"/>
    </source>
</evidence>
<protein>
    <recommendedName>
        <fullName evidence="9">Major facilitator superfamily (MFS) profile domain-containing protein</fullName>
    </recommendedName>
</protein>
<evidence type="ECO:0000256" key="4">
    <source>
        <dbReference type="ARBA" id="ARBA00022475"/>
    </source>
</evidence>
<feature type="transmembrane region" description="Helical" evidence="8">
    <location>
        <begin position="105"/>
        <end position="126"/>
    </location>
</feature>
<dbReference type="PRINTS" id="PR01036">
    <property type="entry name" value="TCRTETB"/>
</dbReference>
<evidence type="ECO:0000256" key="3">
    <source>
        <dbReference type="ARBA" id="ARBA00022448"/>
    </source>
</evidence>
<dbReference type="GO" id="GO:0005886">
    <property type="term" value="C:plasma membrane"/>
    <property type="evidence" value="ECO:0007669"/>
    <property type="project" value="UniProtKB-SubCell"/>
</dbReference>
<feature type="transmembrane region" description="Helical" evidence="8">
    <location>
        <begin position="80"/>
        <end position="99"/>
    </location>
</feature>
<feature type="transmembrane region" description="Helical" evidence="8">
    <location>
        <begin position="232"/>
        <end position="250"/>
    </location>
</feature>
<comment type="subcellular location">
    <subcellularLocation>
        <location evidence="1">Cell membrane</location>
        <topology evidence="1">Multi-pass membrane protein</topology>
    </subcellularLocation>
</comment>
<evidence type="ECO:0000313" key="10">
    <source>
        <dbReference type="EMBL" id="KRM76684.1"/>
    </source>
</evidence>
<keyword evidence="3" id="KW-0813">Transport</keyword>
<evidence type="ECO:0000313" key="11">
    <source>
        <dbReference type="Proteomes" id="UP000051845"/>
    </source>
</evidence>
<dbReference type="Proteomes" id="UP000051845">
    <property type="component" value="Unassembled WGS sequence"/>
</dbReference>
<dbReference type="Gene3D" id="1.20.1720.10">
    <property type="entry name" value="Multidrug resistance protein D"/>
    <property type="match status" value="1"/>
</dbReference>
<dbReference type="PROSITE" id="PS50850">
    <property type="entry name" value="MFS"/>
    <property type="match status" value="1"/>
</dbReference>
<dbReference type="InterPro" id="IPR011701">
    <property type="entry name" value="MFS"/>
</dbReference>
<feature type="transmembrane region" description="Helical" evidence="8">
    <location>
        <begin position="404"/>
        <end position="420"/>
    </location>
</feature>
<comment type="similarity">
    <text evidence="2">Belongs to the major facilitator superfamily. EmrB family.</text>
</comment>
<keyword evidence="4" id="KW-1003">Cell membrane</keyword>
<organism evidence="10 11">
    <name type="scientific">Secundilactobacillus collinoides DSM 20515 = JCM 1123</name>
    <dbReference type="NCBI Taxonomy" id="1423733"/>
    <lineage>
        <taxon>Bacteria</taxon>
        <taxon>Bacillati</taxon>
        <taxon>Bacillota</taxon>
        <taxon>Bacilli</taxon>
        <taxon>Lactobacillales</taxon>
        <taxon>Lactobacillaceae</taxon>
        <taxon>Secundilactobacillus</taxon>
    </lineage>
</organism>
<feature type="domain" description="Major facilitator superfamily (MFS) profile" evidence="9">
    <location>
        <begin position="1"/>
        <end position="465"/>
    </location>
</feature>
<feature type="transmembrane region" description="Helical" evidence="8">
    <location>
        <begin position="332"/>
        <end position="352"/>
    </location>
</feature>
<dbReference type="NCBIfam" id="TIGR00711">
    <property type="entry name" value="efflux_EmrB"/>
    <property type="match status" value="1"/>
</dbReference>
<dbReference type="Gene3D" id="1.20.1250.20">
    <property type="entry name" value="MFS general substrate transporter like domains"/>
    <property type="match status" value="1"/>
</dbReference>
<gene>
    <name evidence="10" type="ORF">FC82_GL001165</name>
</gene>
<dbReference type="InterPro" id="IPR004638">
    <property type="entry name" value="EmrB-like"/>
</dbReference>
<evidence type="ECO:0000256" key="6">
    <source>
        <dbReference type="ARBA" id="ARBA00022989"/>
    </source>
</evidence>
<dbReference type="Pfam" id="PF07690">
    <property type="entry name" value="MFS_1"/>
    <property type="match status" value="1"/>
</dbReference>
<feature type="transmembrane region" description="Helical" evidence="8">
    <location>
        <begin position="138"/>
        <end position="156"/>
    </location>
</feature>
<feature type="transmembrane region" description="Helical" evidence="8">
    <location>
        <begin position="440"/>
        <end position="458"/>
    </location>
</feature>
<keyword evidence="7 8" id="KW-0472">Membrane</keyword>
<dbReference type="InterPro" id="IPR036259">
    <property type="entry name" value="MFS_trans_sf"/>
</dbReference>
<reference evidence="10 11" key="1">
    <citation type="journal article" date="2015" name="Genome Announc.">
        <title>Expanding the biotechnology potential of lactobacilli through comparative genomics of 213 strains and associated genera.</title>
        <authorList>
            <person name="Sun Z."/>
            <person name="Harris H.M."/>
            <person name="McCann A."/>
            <person name="Guo C."/>
            <person name="Argimon S."/>
            <person name="Zhang W."/>
            <person name="Yang X."/>
            <person name="Jeffery I.B."/>
            <person name="Cooney J.C."/>
            <person name="Kagawa T.F."/>
            <person name="Liu W."/>
            <person name="Song Y."/>
            <person name="Salvetti E."/>
            <person name="Wrobel A."/>
            <person name="Rasinkangas P."/>
            <person name="Parkhill J."/>
            <person name="Rea M.C."/>
            <person name="O'Sullivan O."/>
            <person name="Ritari J."/>
            <person name="Douillard F.P."/>
            <person name="Paul Ross R."/>
            <person name="Yang R."/>
            <person name="Briner A.E."/>
            <person name="Felis G.E."/>
            <person name="de Vos W.M."/>
            <person name="Barrangou R."/>
            <person name="Klaenhammer T.R."/>
            <person name="Caufield P.W."/>
            <person name="Cui Y."/>
            <person name="Zhang H."/>
            <person name="O'Toole P.W."/>
        </authorList>
    </citation>
    <scope>NUCLEOTIDE SEQUENCE [LARGE SCALE GENOMIC DNA]</scope>
    <source>
        <strain evidence="10 11">DSM 20515</strain>
    </source>
</reference>
<feature type="transmembrane region" description="Helical" evidence="8">
    <location>
        <begin position="12"/>
        <end position="32"/>
    </location>
</feature>
<dbReference type="PANTHER" id="PTHR42718:SF9">
    <property type="entry name" value="MAJOR FACILITATOR SUPERFAMILY MULTIDRUG TRANSPORTER MFSC"/>
    <property type="match status" value="1"/>
</dbReference>
<feature type="transmembrane region" description="Helical" evidence="8">
    <location>
        <begin position="302"/>
        <end position="320"/>
    </location>
</feature>
<evidence type="ECO:0000259" key="9">
    <source>
        <dbReference type="PROSITE" id="PS50850"/>
    </source>
</evidence>
<evidence type="ECO:0000256" key="2">
    <source>
        <dbReference type="ARBA" id="ARBA00008537"/>
    </source>
</evidence>
<proteinExistence type="inferred from homology"/>
<accession>A0A0R2BMD6</accession>
<sequence>MQKTAAVSTKTKLSIIGTAGLAFCGVLVETSLNVTFPTLMKQFHQSLNNVQWVTTAYLLAVAATMTVTAFAQRRFKARNLLLTAGILFVIGVCICGSASSLTALLIGRIIQGFSTGLAMPMLFAIIMQQVPLNLQGRYMGTGGMAIALAPSLGPTYGGIVTQALGWQLIFWIILPLGILSCLLAVVTVEQAHPTQQVGFPLGQFLLVLFGLIGLTLGVNNAGSVGLTSPACYGYLVLGIVCLAVFAWLASRAPHPLIDVHIFKSGLFTRALLIYFAIQFVQIGFTFIIPNFAQLALHQNTTVAGLLLLTGSLLSAVVQPFTGKLLDNTSAKLPFSIGSVFLLLGTGLMFGFATHLTVWMLVVFYAIYMFGFSFIFNTSMTFGLQQLAGPKIADGNATFNTLQQYAGSLGTAIASTILAMTTTNHPHLGTVAQTTMGSREVFGFFLVVCVLVTGIVVSLPKLKNQSSRQ</sequence>
<evidence type="ECO:0000256" key="1">
    <source>
        <dbReference type="ARBA" id="ARBA00004651"/>
    </source>
</evidence>
<name>A0A0R2BMD6_SECCO</name>
<feature type="transmembrane region" description="Helical" evidence="8">
    <location>
        <begin position="200"/>
        <end position="220"/>
    </location>
</feature>
<dbReference type="GO" id="GO:0022857">
    <property type="term" value="F:transmembrane transporter activity"/>
    <property type="evidence" value="ECO:0007669"/>
    <property type="project" value="InterPro"/>
</dbReference>
<dbReference type="AlphaFoldDB" id="A0A0R2BMD6"/>
<dbReference type="InterPro" id="IPR020846">
    <property type="entry name" value="MFS_dom"/>
</dbReference>
<evidence type="ECO:0000256" key="5">
    <source>
        <dbReference type="ARBA" id="ARBA00022692"/>
    </source>
</evidence>
<dbReference type="PATRIC" id="fig|1423733.4.peg.1228"/>
<feature type="transmembrane region" description="Helical" evidence="8">
    <location>
        <begin position="358"/>
        <end position="383"/>
    </location>
</feature>
<dbReference type="EMBL" id="AYYR01000022">
    <property type="protein sequence ID" value="KRM76684.1"/>
    <property type="molecule type" value="Genomic_DNA"/>
</dbReference>
<feature type="transmembrane region" description="Helical" evidence="8">
    <location>
        <begin position="271"/>
        <end position="296"/>
    </location>
</feature>
<dbReference type="PANTHER" id="PTHR42718">
    <property type="entry name" value="MAJOR FACILITATOR SUPERFAMILY MULTIDRUG TRANSPORTER MFSC"/>
    <property type="match status" value="1"/>
</dbReference>
<feature type="transmembrane region" description="Helical" evidence="8">
    <location>
        <begin position="52"/>
        <end position="71"/>
    </location>
</feature>
<comment type="caution">
    <text evidence="10">The sequence shown here is derived from an EMBL/GenBank/DDBJ whole genome shotgun (WGS) entry which is preliminary data.</text>
</comment>
<evidence type="ECO:0000256" key="7">
    <source>
        <dbReference type="ARBA" id="ARBA00023136"/>
    </source>
</evidence>
<keyword evidence="5 8" id="KW-0812">Transmembrane</keyword>
<keyword evidence="6 8" id="KW-1133">Transmembrane helix</keyword>
<feature type="transmembrane region" description="Helical" evidence="8">
    <location>
        <begin position="168"/>
        <end position="188"/>
    </location>
</feature>
<dbReference type="SUPFAM" id="SSF103473">
    <property type="entry name" value="MFS general substrate transporter"/>
    <property type="match status" value="1"/>
</dbReference>
<dbReference type="RefSeq" id="WP_056996389.1">
    <property type="nucleotide sequence ID" value="NZ_AYYR01000022.1"/>
</dbReference>